<accession>A0A9X2WDK2</accession>
<protein>
    <recommendedName>
        <fullName evidence="5">Cobalt transporter</fullName>
    </recommendedName>
</protein>
<comment type="caution">
    <text evidence="3">The sequence shown here is derived from an EMBL/GenBank/DDBJ whole genome shotgun (WGS) entry which is preliminary data.</text>
</comment>
<keyword evidence="1" id="KW-0472">Membrane</keyword>
<dbReference type="AlphaFoldDB" id="A0A9X2WDK2"/>
<keyword evidence="1" id="KW-1133">Transmembrane helix</keyword>
<reference evidence="3" key="1">
    <citation type="journal article" date="2022" name="Front. Microbiol.">
        <title>Genome-based taxonomic rearrangement of Oceanobacter-related bacteria including the description of Thalassolituus hydrocarbonoclasticus sp. nov. and Thalassolituus pacificus sp. nov. and emended description of the genus Thalassolituus.</title>
        <authorList>
            <person name="Dong C."/>
            <person name="Wei L."/>
            <person name="Wang J."/>
            <person name="Lai Q."/>
            <person name="Huang Z."/>
            <person name="Shao Z."/>
        </authorList>
    </citation>
    <scope>NUCLEOTIDE SEQUENCE</scope>
    <source>
        <strain evidence="3">59MF3M-4</strain>
    </source>
</reference>
<dbReference type="EMBL" id="JAOANI010000014">
    <property type="protein sequence ID" value="MCT7358464.1"/>
    <property type="molecule type" value="Genomic_DNA"/>
</dbReference>
<evidence type="ECO:0000313" key="4">
    <source>
        <dbReference type="Proteomes" id="UP001147830"/>
    </source>
</evidence>
<keyword evidence="1" id="KW-0812">Transmembrane</keyword>
<feature type="chain" id="PRO_5040768971" description="Cobalt transporter" evidence="2">
    <location>
        <begin position="29"/>
        <end position="126"/>
    </location>
</feature>
<evidence type="ECO:0000313" key="3">
    <source>
        <dbReference type="EMBL" id="MCT7358464.1"/>
    </source>
</evidence>
<evidence type="ECO:0008006" key="5">
    <source>
        <dbReference type="Google" id="ProtNLM"/>
    </source>
</evidence>
<gene>
    <name evidence="3" type="ORF">NYR02_05450</name>
</gene>
<reference evidence="3" key="2">
    <citation type="submission" date="2022-08" db="EMBL/GenBank/DDBJ databases">
        <authorList>
            <person name="Dong C."/>
        </authorList>
    </citation>
    <scope>NUCLEOTIDE SEQUENCE</scope>
    <source>
        <strain evidence="3">59MF3M-4</strain>
    </source>
</reference>
<feature type="signal peptide" evidence="2">
    <location>
        <begin position="1"/>
        <end position="28"/>
    </location>
</feature>
<keyword evidence="4" id="KW-1185">Reference proteome</keyword>
<proteinExistence type="predicted"/>
<name>A0A9X2WDK2_9GAMM</name>
<dbReference type="RefSeq" id="WP_260975372.1">
    <property type="nucleotide sequence ID" value="NZ_JAOANI010000014.1"/>
</dbReference>
<feature type="transmembrane region" description="Helical" evidence="1">
    <location>
        <begin position="82"/>
        <end position="102"/>
    </location>
</feature>
<organism evidence="3 4">
    <name type="scientific">Thalassolituus pacificus</name>
    <dbReference type="NCBI Taxonomy" id="2975440"/>
    <lineage>
        <taxon>Bacteria</taxon>
        <taxon>Pseudomonadati</taxon>
        <taxon>Pseudomonadota</taxon>
        <taxon>Gammaproteobacteria</taxon>
        <taxon>Oceanospirillales</taxon>
        <taxon>Oceanospirillaceae</taxon>
        <taxon>Thalassolituus</taxon>
    </lineage>
</organism>
<evidence type="ECO:0000256" key="1">
    <source>
        <dbReference type="SAM" id="Phobius"/>
    </source>
</evidence>
<sequence>MRIRSGYKTFVLLTLLLWLMTSWTGVHAHFCFDGQEPPISPRLDVIGGHEVHTADESHQDIDVEVSQSVLAKLLKFDPSLPILLAVIFILLAVTHTPLFFFYTDAPHPHRRAGILPPLRAPPATPF</sequence>
<keyword evidence="2" id="KW-0732">Signal</keyword>
<evidence type="ECO:0000256" key="2">
    <source>
        <dbReference type="SAM" id="SignalP"/>
    </source>
</evidence>
<dbReference type="Proteomes" id="UP001147830">
    <property type="component" value="Unassembled WGS sequence"/>
</dbReference>